<comment type="caution">
    <text evidence="2">The sequence shown here is derived from an EMBL/GenBank/DDBJ whole genome shotgun (WGS) entry which is preliminary data.</text>
</comment>
<dbReference type="AlphaFoldDB" id="A0A9P9D9K2"/>
<feature type="compositionally biased region" description="Low complexity" evidence="1">
    <location>
        <begin position="122"/>
        <end position="134"/>
    </location>
</feature>
<feature type="compositionally biased region" description="Polar residues" evidence="1">
    <location>
        <begin position="148"/>
        <end position="160"/>
    </location>
</feature>
<feature type="region of interest" description="Disordered" evidence="1">
    <location>
        <begin position="53"/>
        <end position="178"/>
    </location>
</feature>
<feature type="compositionally biased region" description="Polar residues" evidence="1">
    <location>
        <begin position="62"/>
        <end position="77"/>
    </location>
</feature>
<evidence type="ECO:0000313" key="3">
    <source>
        <dbReference type="Proteomes" id="UP000700596"/>
    </source>
</evidence>
<proteinExistence type="predicted"/>
<gene>
    <name evidence="2" type="ORF">B0J11DRAFT_510712</name>
</gene>
<accession>A0A9P9D9K2</accession>
<organism evidence="2 3">
    <name type="scientific">Dendryphion nanum</name>
    <dbReference type="NCBI Taxonomy" id="256645"/>
    <lineage>
        <taxon>Eukaryota</taxon>
        <taxon>Fungi</taxon>
        <taxon>Dikarya</taxon>
        <taxon>Ascomycota</taxon>
        <taxon>Pezizomycotina</taxon>
        <taxon>Dothideomycetes</taxon>
        <taxon>Pleosporomycetidae</taxon>
        <taxon>Pleosporales</taxon>
        <taxon>Torulaceae</taxon>
        <taxon>Dendryphion</taxon>
    </lineage>
</organism>
<evidence type="ECO:0000313" key="2">
    <source>
        <dbReference type="EMBL" id="KAH7115104.1"/>
    </source>
</evidence>
<evidence type="ECO:0000256" key="1">
    <source>
        <dbReference type="SAM" id="MobiDB-lite"/>
    </source>
</evidence>
<dbReference type="EMBL" id="JAGMWT010000016">
    <property type="protein sequence ID" value="KAH7115104.1"/>
    <property type="molecule type" value="Genomic_DNA"/>
</dbReference>
<protein>
    <submittedName>
        <fullName evidence="2">Uncharacterized protein</fullName>
    </submittedName>
</protein>
<sequence>MGEGAPLFYGGAHLEALLCPLPGLQQHPALEFYFPQDSIAVAEAMPVSGATAAIPESPPLVPSQSPSGTLPLQSATSPPMHDELAQGISSPSCGSRPQPAKTALKKQRPRDPKSPNSASKFTSTLPSLPDPSSTRNTLAPQRGHSVLTDKNLSGLPQSELPNLGTAAHKGGIYAPNAHLPSFANPAAIDVEPHSPTTSACSQYSDWDFISNSES</sequence>
<dbReference type="Proteomes" id="UP000700596">
    <property type="component" value="Unassembled WGS sequence"/>
</dbReference>
<reference evidence="2" key="1">
    <citation type="journal article" date="2021" name="Nat. Commun.">
        <title>Genetic determinants of endophytism in the Arabidopsis root mycobiome.</title>
        <authorList>
            <person name="Mesny F."/>
            <person name="Miyauchi S."/>
            <person name="Thiergart T."/>
            <person name="Pickel B."/>
            <person name="Atanasova L."/>
            <person name="Karlsson M."/>
            <person name="Huettel B."/>
            <person name="Barry K.W."/>
            <person name="Haridas S."/>
            <person name="Chen C."/>
            <person name="Bauer D."/>
            <person name="Andreopoulos W."/>
            <person name="Pangilinan J."/>
            <person name="LaButti K."/>
            <person name="Riley R."/>
            <person name="Lipzen A."/>
            <person name="Clum A."/>
            <person name="Drula E."/>
            <person name="Henrissat B."/>
            <person name="Kohler A."/>
            <person name="Grigoriev I.V."/>
            <person name="Martin F.M."/>
            <person name="Hacquard S."/>
        </authorList>
    </citation>
    <scope>NUCLEOTIDE SEQUENCE</scope>
    <source>
        <strain evidence="2">MPI-CAGE-CH-0243</strain>
    </source>
</reference>
<name>A0A9P9D9K2_9PLEO</name>
<keyword evidence="3" id="KW-1185">Reference proteome</keyword>